<accession>K2S1Y7</accession>
<name>K2S1Y7_MACPH</name>
<dbReference type="Proteomes" id="UP000007129">
    <property type="component" value="Unassembled WGS sequence"/>
</dbReference>
<evidence type="ECO:0000313" key="3">
    <source>
        <dbReference type="Proteomes" id="UP000007129"/>
    </source>
</evidence>
<reference evidence="2 3" key="1">
    <citation type="journal article" date="2012" name="BMC Genomics">
        <title>Tools to kill: Genome of one of the most destructive plant pathogenic fungi Macrophomina phaseolina.</title>
        <authorList>
            <person name="Islam M.S."/>
            <person name="Haque M.S."/>
            <person name="Islam M.M."/>
            <person name="Emdad E.M."/>
            <person name="Halim A."/>
            <person name="Hossen Q.M.M."/>
            <person name="Hossain M.Z."/>
            <person name="Ahmed B."/>
            <person name="Rahim S."/>
            <person name="Rahman M.S."/>
            <person name="Alam M.M."/>
            <person name="Hou S."/>
            <person name="Wan X."/>
            <person name="Saito J.A."/>
            <person name="Alam M."/>
        </authorList>
    </citation>
    <scope>NUCLEOTIDE SEQUENCE [LARGE SCALE GENOMIC DNA]</scope>
    <source>
        <strain evidence="2 3">MS6</strain>
    </source>
</reference>
<feature type="region of interest" description="Disordered" evidence="1">
    <location>
        <begin position="1"/>
        <end position="83"/>
    </location>
</feature>
<proteinExistence type="predicted"/>
<organism evidence="2 3">
    <name type="scientific">Macrophomina phaseolina (strain MS6)</name>
    <name type="common">Charcoal rot fungus</name>
    <dbReference type="NCBI Taxonomy" id="1126212"/>
    <lineage>
        <taxon>Eukaryota</taxon>
        <taxon>Fungi</taxon>
        <taxon>Dikarya</taxon>
        <taxon>Ascomycota</taxon>
        <taxon>Pezizomycotina</taxon>
        <taxon>Dothideomycetes</taxon>
        <taxon>Dothideomycetes incertae sedis</taxon>
        <taxon>Botryosphaeriales</taxon>
        <taxon>Botryosphaeriaceae</taxon>
        <taxon>Macrophomina</taxon>
    </lineage>
</organism>
<protein>
    <submittedName>
        <fullName evidence="2">Uncharacterized protein</fullName>
    </submittedName>
</protein>
<dbReference type="HOGENOM" id="CLU_956681_0_0_1"/>
<dbReference type="EMBL" id="AHHD01000267">
    <property type="protein sequence ID" value="EKG16494.1"/>
    <property type="molecule type" value="Genomic_DNA"/>
</dbReference>
<dbReference type="AlphaFoldDB" id="K2S1Y7"/>
<evidence type="ECO:0000256" key="1">
    <source>
        <dbReference type="SAM" id="MobiDB-lite"/>
    </source>
</evidence>
<sequence>MVCGTTYRQKSAGKRAPHTVAKDGWLQPSANSASSRSHGHSFKGSEEPKSPATDPLVLHRTSAKDLESSPDGKIGANLPDQREGPEMPTFLISAQVSFGSSDLLCLISGTSILFHNTRYRDSLFAYLGNWKLASFFPSYRTPVEEEFMGLAYSVTRDTGSLDFLSVNQQCKARSRVFYSSEIQSLLSCILEWEFPANTQIPMFNHAGSASGSQWNASNAYGHEDSPESAHRVLCLRGRIFGHASSSSKTAFSLEVSSKYDFAHGLLLLQEFAKKTKIGMAKDEALDGSKYL</sequence>
<evidence type="ECO:0000313" key="2">
    <source>
        <dbReference type="EMBL" id="EKG16494.1"/>
    </source>
</evidence>
<comment type="caution">
    <text evidence="2">The sequence shown here is derived from an EMBL/GenBank/DDBJ whole genome shotgun (WGS) entry which is preliminary data.</text>
</comment>
<dbReference type="InParanoid" id="K2S1Y7"/>
<gene>
    <name evidence="2" type="ORF">MPH_06270</name>
</gene>
<dbReference type="VEuPathDB" id="FungiDB:MPH_06270"/>